<comment type="caution">
    <text evidence="1">The sequence shown here is derived from an EMBL/GenBank/DDBJ whole genome shotgun (WGS) entry which is preliminary data.</text>
</comment>
<reference evidence="1 2" key="1">
    <citation type="journal article" date="2021" name="Commun. Biol.">
        <title>The genome of Shorea leprosula (Dipterocarpaceae) highlights the ecological relevance of drought in aseasonal tropical rainforests.</title>
        <authorList>
            <person name="Ng K.K.S."/>
            <person name="Kobayashi M.J."/>
            <person name="Fawcett J.A."/>
            <person name="Hatakeyama M."/>
            <person name="Paape T."/>
            <person name="Ng C.H."/>
            <person name="Ang C.C."/>
            <person name="Tnah L.H."/>
            <person name="Lee C.T."/>
            <person name="Nishiyama T."/>
            <person name="Sese J."/>
            <person name="O'Brien M.J."/>
            <person name="Copetti D."/>
            <person name="Mohd Noor M.I."/>
            <person name="Ong R.C."/>
            <person name="Putra M."/>
            <person name="Sireger I.Z."/>
            <person name="Indrioko S."/>
            <person name="Kosugi Y."/>
            <person name="Izuno A."/>
            <person name="Isagi Y."/>
            <person name="Lee S.L."/>
            <person name="Shimizu K.K."/>
        </authorList>
    </citation>
    <scope>NUCLEOTIDE SEQUENCE [LARGE SCALE GENOMIC DNA]</scope>
    <source>
        <strain evidence="1">214</strain>
    </source>
</reference>
<gene>
    <name evidence="1" type="ORF">SLEP1_g60536</name>
</gene>
<dbReference type="EMBL" id="BPVZ01002795">
    <property type="protein sequence ID" value="GKV54026.1"/>
    <property type="molecule type" value="Genomic_DNA"/>
</dbReference>
<accession>A0AAV5MVK0</accession>
<organism evidence="1 2">
    <name type="scientific">Rubroshorea leprosula</name>
    <dbReference type="NCBI Taxonomy" id="152421"/>
    <lineage>
        <taxon>Eukaryota</taxon>
        <taxon>Viridiplantae</taxon>
        <taxon>Streptophyta</taxon>
        <taxon>Embryophyta</taxon>
        <taxon>Tracheophyta</taxon>
        <taxon>Spermatophyta</taxon>
        <taxon>Magnoliopsida</taxon>
        <taxon>eudicotyledons</taxon>
        <taxon>Gunneridae</taxon>
        <taxon>Pentapetalae</taxon>
        <taxon>rosids</taxon>
        <taxon>malvids</taxon>
        <taxon>Malvales</taxon>
        <taxon>Dipterocarpaceae</taxon>
        <taxon>Rubroshorea</taxon>
    </lineage>
</organism>
<feature type="non-terminal residue" evidence="1">
    <location>
        <position position="1"/>
    </location>
</feature>
<name>A0AAV5MVK0_9ROSI</name>
<dbReference type="Proteomes" id="UP001054252">
    <property type="component" value="Unassembled WGS sequence"/>
</dbReference>
<evidence type="ECO:0000313" key="2">
    <source>
        <dbReference type="Proteomes" id="UP001054252"/>
    </source>
</evidence>
<proteinExistence type="predicted"/>
<evidence type="ECO:0000313" key="1">
    <source>
        <dbReference type="EMBL" id="GKV54026.1"/>
    </source>
</evidence>
<protein>
    <submittedName>
        <fullName evidence="1">Uncharacterized protein</fullName>
    </submittedName>
</protein>
<dbReference type="AlphaFoldDB" id="A0AAV5MVK0"/>
<keyword evidence="2" id="KW-1185">Reference proteome</keyword>
<sequence>TASLLFFHLEDLAKKIASMSKQSIACS</sequence>